<feature type="signal peptide" evidence="1">
    <location>
        <begin position="1"/>
        <end position="31"/>
    </location>
</feature>
<sequence length="254" mass="28146">MPMIVLPMRKRLVIITIVFCSSLFDAPLSSSSSSSNTTTATATSHPDEFKCSLNHIFKPNLCKTELEGEFPNKVFCFSRRSCVFRIPTPTSPAHHDENHPIFRAGARVPATSSTRDRDIGDLRLDSLGLPNHTWELWCRRSGIELMDKAMAQSSVDSKEVLRWIHIGLLCVQEDTGKRPYMSEVLRMLENRNIELLGPTRPPLSVDQPDLEASQQSSCSTIYLDAEAGLSVDSVNLVTSQSSSNVASNNTPILV</sequence>
<keyword evidence="3" id="KW-1185">Reference proteome</keyword>
<comment type="caution">
    <text evidence="2">The sequence shown here is derived from an EMBL/GenBank/DDBJ whole genome shotgun (WGS) entry which is preliminary data.</text>
</comment>
<dbReference type="AlphaFoldDB" id="A0A5C7ICF3"/>
<organism evidence="2 3">
    <name type="scientific">Acer yangbiense</name>
    <dbReference type="NCBI Taxonomy" id="1000413"/>
    <lineage>
        <taxon>Eukaryota</taxon>
        <taxon>Viridiplantae</taxon>
        <taxon>Streptophyta</taxon>
        <taxon>Embryophyta</taxon>
        <taxon>Tracheophyta</taxon>
        <taxon>Spermatophyta</taxon>
        <taxon>Magnoliopsida</taxon>
        <taxon>eudicotyledons</taxon>
        <taxon>Gunneridae</taxon>
        <taxon>Pentapetalae</taxon>
        <taxon>rosids</taxon>
        <taxon>malvids</taxon>
        <taxon>Sapindales</taxon>
        <taxon>Sapindaceae</taxon>
        <taxon>Hippocastanoideae</taxon>
        <taxon>Acereae</taxon>
        <taxon>Acer</taxon>
    </lineage>
</organism>
<dbReference type="Proteomes" id="UP000323000">
    <property type="component" value="Chromosome 3"/>
</dbReference>
<dbReference type="PANTHER" id="PTHR27006:SF562">
    <property type="entry name" value="REPEAT TRANSMEMBRANE PROTEIN KINASE, PUTATIVE-RELATED"/>
    <property type="match status" value="1"/>
</dbReference>
<gene>
    <name evidence="2" type="ORF">EZV62_008285</name>
</gene>
<evidence type="ECO:0000256" key="1">
    <source>
        <dbReference type="SAM" id="SignalP"/>
    </source>
</evidence>
<proteinExistence type="predicted"/>
<dbReference type="EMBL" id="VAHF01000003">
    <property type="protein sequence ID" value="TXG67010.1"/>
    <property type="molecule type" value="Genomic_DNA"/>
</dbReference>
<keyword evidence="1" id="KW-0732">Signal</keyword>
<dbReference type="Gene3D" id="1.10.510.10">
    <property type="entry name" value="Transferase(Phosphotransferase) domain 1"/>
    <property type="match status" value="1"/>
</dbReference>
<accession>A0A5C7ICF3</accession>
<name>A0A5C7ICF3_9ROSI</name>
<dbReference type="PANTHER" id="PTHR27006">
    <property type="entry name" value="PROMASTIGOTE SURFACE ANTIGEN PROTEIN PSA"/>
    <property type="match status" value="1"/>
</dbReference>
<evidence type="ECO:0008006" key="4">
    <source>
        <dbReference type="Google" id="ProtNLM"/>
    </source>
</evidence>
<evidence type="ECO:0000313" key="3">
    <source>
        <dbReference type="Proteomes" id="UP000323000"/>
    </source>
</evidence>
<evidence type="ECO:0000313" key="2">
    <source>
        <dbReference type="EMBL" id="TXG67010.1"/>
    </source>
</evidence>
<reference evidence="3" key="1">
    <citation type="journal article" date="2019" name="Gigascience">
        <title>De novo genome assembly of the endangered Acer yangbiense, a plant species with extremely small populations endemic to Yunnan Province, China.</title>
        <authorList>
            <person name="Yang J."/>
            <person name="Wariss H.M."/>
            <person name="Tao L."/>
            <person name="Zhang R."/>
            <person name="Yun Q."/>
            <person name="Hollingsworth P."/>
            <person name="Dao Z."/>
            <person name="Luo G."/>
            <person name="Guo H."/>
            <person name="Ma Y."/>
            <person name="Sun W."/>
        </authorList>
    </citation>
    <scope>NUCLEOTIDE SEQUENCE [LARGE SCALE GENOMIC DNA]</scope>
    <source>
        <strain evidence="3">cv. Malutang</strain>
    </source>
</reference>
<protein>
    <recommendedName>
        <fullName evidence="4">S-locus receptor kinase C-terminal domain-containing protein</fullName>
    </recommendedName>
</protein>
<feature type="chain" id="PRO_5023137633" description="S-locus receptor kinase C-terminal domain-containing protein" evidence="1">
    <location>
        <begin position="32"/>
        <end position="254"/>
    </location>
</feature>